<accession>A0A5A9ZV56</accession>
<keyword evidence="4" id="KW-1185">Reference proteome</keyword>
<dbReference type="GO" id="GO:0051082">
    <property type="term" value="F:unfolded protein binding"/>
    <property type="evidence" value="ECO:0007669"/>
    <property type="project" value="InterPro"/>
</dbReference>
<protein>
    <submittedName>
        <fullName evidence="3">OmpH family outer membrane protein</fullName>
    </submittedName>
</protein>
<dbReference type="Gene3D" id="3.30.910.20">
    <property type="entry name" value="Skp domain"/>
    <property type="match status" value="1"/>
</dbReference>
<reference evidence="3 4" key="1">
    <citation type="submission" date="2019-07" db="EMBL/GenBank/DDBJ databases">
        <title>Aquicoccus porphyridii gen. nov., sp. nov., isolated from a small marine red alga, Porphyridium marinum.</title>
        <authorList>
            <person name="Liu L."/>
        </authorList>
    </citation>
    <scope>NUCLEOTIDE SEQUENCE [LARGE SCALE GENOMIC DNA]</scope>
    <source>
        <strain evidence="3 4">L1 8-17</strain>
    </source>
</reference>
<keyword evidence="1" id="KW-0175">Coiled coil</keyword>
<evidence type="ECO:0000313" key="4">
    <source>
        <dbReference type="Proteomes" id="UP000325291"/>
    </source>
</evidence>
<evidence type="ECO:0000256" key="1">
    <source>
        <dbReference type="SAM" id="Coils"/>
    </source>
</evidence>
<evidence type="ECO:0000256" key="2">
    <source>
        <dbReference type="SAM" id="MobiDB-lite"/>
    </source>
</evidence>
<dbReference type="Proteomes" id="UP000325291">
    <property type="component" value="Unassembled WGS sequence"/>
</dbReference>
<dbReference type="RefSeq" id="WP_111362373.1">
    <property type="nucleotide sequence ID" value="NZ_VINQ01000001.1"/>
</dbReference>
<dbReference type="EMBL" id="VINQ01000001">
    <property type="protein sequence ID" value="KAA0921203.1"/>
    <property type="molecule type" value="Genomic_DNA"/>
</dbReference>
<comment type="caution">
    <text evidence="3">The sequence shown here is derived from an EMBL/GenBank/DDBJ whole genome shotgun (WGS) entry which is preliminary data.</text>
</comment>
<evidence type="ECO:0000313" key="3">
    <source>
        <dbReference type="EMBL" id="KAA0921203.1"/>
    </source>
</evidence>
<dbReference type="Pfam" id="PF03938">
    <property type="entry name" value="OmpH"/>
    <property type="match status" value="1"/>
</dbReference>
<dbReference type="AlphaFoldDB" id="A0A5A9ZV56"/>
<feature type="region of interest" description="Disordered" evidence="2">
    <location>
        <begin position="176"/>
        <end position="213"/>
    </location>
</feature>
<dbReference type="SUPFAM" id="SSF111384">
    <property type="entry name" value="OmpH-like"/>
    <property type="match status" value="1"/>
</dbReference>
<organism evidence="3 4">
    <name type="scientific">Aquicoccus porphyridii</name>
    <dbReference type="NCBI Taxonomy" id="1852029"/>
    <lineage>
        <taxon>Bacteria</taxon>
        <taxon>Pseudomonadati</taxon>
        <taxon>Pseudomonadota</taxon>
        <taxon>Alphaproteobacteria</taxon>
        <taxon>Rhodobacterales</taxon>
        <taxon>Paracoccaceae</taxon>
        <taxon>Aquicoccus</taxon>
    </lineage>
</organism>
<feature type="coiled-coil region" evidence="1">
    <location>
        <begin position="55"/>
        <end position="130"/>
    </location>
</feature>
<proteinExistence type="predicted"/>
<name>A0A5A9ZV56_9RHOB</name>
<dbReference type="InterPro" id="IPR005632">
    <property type="entry name" value="Chaperone_Skp"/>
</dbReference>
<sequence>MGRALRGLILATVAAVICVTPPLARAQDLGLPDSPVLTVDLNRLFNETLFGERVASELEAESAVLAAENRRIEAELTAEEKELTERRDAMTPAAFREAADAFDAKVQRIRAEQEAKARALADENENAQRRFLGAARPVLERLMLESGASVLLDTRAVLLSSDAVNVTDAAVDRIDDAIGDGSGVSPDAEEVAPEVPIAPQEAPPLVLPPEESE</sequence>
<gene>
    <name evidence="3" type="ORF">FLO80_02375</name>
</gene>
<dbReference type="SMART" id="SM00935">
    <property type="entry name" value="OmpH"/>
    <property type="match status" value="1"/>
</dbReference>
<dbReference type="InterPro" id="IPR024930">
    <property type="entry name" value="Skp_dom_sf"/>
</dbReference>